<evidence type="ECO:0000313" key="1">
    <source>
        <dbReference type="EMBL" id="NLR68834.1"/>
    </source>
</evidence>
<dbReference type="AlphaFoldDB" id="A0A847S328"/>
<protein>
    <submittedName>
        <fullName evidence="1">Uncharacterized protein</fullName>
    </submittedName>
</protein>
<proteinExistence type="predicted"/>
<organism evidence="1 2">
    <name type="scientific">Chitinophaga varians</name>
    <dbReference type="NCBI Taxonomy" id="2202339"/>
    <lineage>
        <taxon>Bacteria</taxon>
        <taxon>Pseudomonadati</taxon>
        <taxon>Bacteroidota</taxon>
        <taxon>Chitinophagia</taxon>
        <taxon>Chitinophagales</taxon>
        <taxon>Chitinophagaceae</taxon>
        <taxon>Chitinophaga</taxon>
    </lineage>
</organism>
<name>A0A847S328_9BACT</name>
<keyword evidence="2" id="KW-1185">Reference proteome</keyword>
<dbReference type="Proteomes" id="UP000570474">
    <property type="component" value="Unassembled WGS sequence"/>
</dbReference>
<sequence length="76" mass="8843">MKFQLLQGRNGLRKLIALLKAFTVPLPVPDILFIPFLFSKDIAGWCFVPGEDAVHREQPTRRRRCSFNDPHMLHNQ</sequence>
<reference evidence="1 2" key="1">
    <citation type="submission" date="2020-04" db="EMBL/GenBank/DDBJ databases">
        <authorList>
            <person name="Yin C."/>
        </authorList>
    </citation>
    <scope>NUCLEOTIDE SEQUENCE [LARGE SCALE GENOMIC DNA]</scope>
    <source>
        <strain evidence="1 2">Ae27</strain>
    </source>
</reference>
<gene>
    <name evidence="1" type="ORF">HGH92_31325</name>
</gene>
<accession>A0A847S328</accession>
<dbReference type="RefSeq" id="WP_168874787.1">
    <property type="nucleotide sequence ID" value="NZ_JABAIA010000004.1"/>
</dbReference>
<evidence type="ECO:0000313" key="2">
    <source>
        <dbReference type="Proteomes" id="UP000570474"/>
    </source>
</evidence>
<dbReference type="EMBL" id="JABAIA010000004">
    <property type="protein sequence ID" value="NLR68834.1"/>
    <property type="molecule type" value="Genomic_DNA"/>
</dbReference>
<comment type="caution">
    <text evidence="1">The sequence shown here is derived from an EMBL/GenBank/DDBJ whole genome shotgun (WGS) entry which is preliminary data.</text>
</comment>